<dbReference type="EMBL" id="QUNO01000016">
    <property type="protein sequence ID" value="REH36133.1"/>
    <property type="molecule type" value="Genomic_DNA"/>
</dbReference>
<comment type="caution">
    <text evidence="1">The sequence shown here is derived from an EMBL/GenBank/DDBJ whole genome shotgun (WGS) entry which is preliminary data.</text>
</comment>
<evidence type="ECO:0000313" key="2">
    <source>
        <dbReference type="Proteomes" id="UP000256269"/>
    </source>
</evidence>
<protein>
    <submittedName>
        <fullName evidence="1">Uncharacterized protein</fullName>
    </submittedName>
</protein>
<proteinExistence type="predicted"/>
<name>A0A3E0H1H8_9PSEU</name>
<dbReference type="AlphaFoldDB" id="A0A3E0H1H8"/>
<reference evidence="1 2" key="1">
    <citation type="submission" date="2018-08" db="EMBL/GenBank/DDBJ databases">
        <title>Genomic Encyclopedia of Archaeal and Bacterial Type Strains, Phase II (KMG-II): from individual species to whole genera.</title>
        <authorList>
            <person name="Goeker M."/>
        </authorList>
    </citation>
    <scope>NUCLEOTIDE SEQUENCE [LARGE SCALE GENOMIC DNA]</scope>
    <source>
        <strain evidence="1 2">DSM 45791</strain>
    </source>
</reference>
<gene>
    <name evidence="1" type="ORF">BCF44_1162</name>
</gene>
<keyword evidence="2" id="KW-1185">Reference proteome</keyword>
<organism evidence="1 2">
    <name type="scientific">Kutzneria buriramensis</name>
    <dbReference type="NCBI Taxonomy" id="1045776"/>
    <lineage>
        <taxon>Bacteria</taxon>
        <taxon>Bacillati</taxon>
        <taxon>Actinomycetota</taxon>
        <taxon>Actinomycetes</taxon>
        <taxon>Pseudonocardiales</taxon>
        <taxon>Pseudonocardiaceae</taxon>
        <taxon>Kutzneria</taxon>
    </lineage>
</organism>
<dbReference type="Proteomes" id="UP000256269">
    <property type="component" value="Unassembled WGS sequence"/>
</dbReference>
<accession>A0A3E0H1H8</accession>
<sequence length="57" mass="6366">MTHDVGPIALADPELRRRRRARAEDRIRTAKSTGLTNLPLYGFAHNEIWVAIVAVAV</sequence>
<evidence type="ECO:0000313" key="1">
    <source>
        <dbReference type="EMBL" id="REH36133.1"/>
    </source>
</evidence>